<proteinExistence type="predicted"/>
<dbReference type="Proteomes" id="UP001054857">
    <property type="component" value="Unassembled WGS sequence"/>
</dbReference>
<name>A0AAD3DG09_9CHLO</name>
<evidence type="ECO:0000313" key="2">
    <source>
        <dbReference type="Proteomes" id="UP001054857"/>
    </source>
</evidence>
<gene>
    <name evidence="1" type="ORF">Agub_g1558</name>
</gene>
<protein>
    <submittedName>
        <fullName evidence="1">Uncharacterized protein</fullName>
    </submittedName>
</protein>
<organism evidence="1 2">
    <name type="scientific">Astrephomene gubernaculifera</name>
    <dbReference type="NCBI Taxonomy" id="47775"/>
    <lineage>
        <taxon>Eukaryota</taxon>
        <taxon>Viridiplantae</taxon>
        <taxon>Chlorophyta</taxon>
        <taxon>core chlorophytes</taxon>
        <taxon>Chlorophyceae</taxon>
        <taxon>CS clade</taxon>
        <taxon>Chlamydomonadales</taxon>
        <taxon>Astrephomenaceae</taxon>
        <taxon>Astrephomene</taxon>
    </lineage>
</organism>
<reference evidence="1 2" key="1">
    <citation type="journal article" date="2021" name="Sci. Rep.">
        <title>Genome sequencing of the multicellular alga Astrephomene provides insights into convergent evolution of germ-soma differentiation.</title>
        <authorList>
            <person name="Yamashita S."/>
            <person name="Yamamoto K."/>
            <person name="Matsuzaki R."/>
            <person name="Suzuki S."/>
            <person name="Yamaguchi H."/>
            <person name="Hirooka S."/>
            <person name="Minakuchi Y."/>
            <person name="Miyagishima S."/>
            <person name="Kawachi M."/>
            <person name="Toyoda A."/>
            <person name="Nozaki H."/>
        </authorList>
    </citation>
    <scope>NUCLEOTIDE SEQUENCE [LARGE SCALE GENOMIC DNA]</scope>
    <source>
        <strain evidence="1 2">NIES-4017</strain>
    </source>
</reference>
<evidence type="ECO:0000313" key="1">
    <source>
        <dbReference type="EMBL" id="GFR40903.1"/>
    </source>
</evidence>
<comment type="caution">
    <text evidence="1">The sequence shown here is derived from an EMBL/GenBank/DDBJ whole genome shotgun (WGS) entry which is preliminary data.</text>
</comment>
<sequence length="351" mass="38079">MSFKRKRETAFLLSDEDPDIFIKTADKDDLLPAHSKVLGLLSKVALDLPKAAVGSQTILDLSNVTLEGESVPVSGATVRLWLDCVYACIDSSRSIKLPNSLNDAKQLLLFADYAGTADVSLIKVAGALADNPRLSLTVPMGDQGRTVDLALSGSLYYLSSNNDLHHALMGNSLAQSGTLVSAADFLPRKEQFASSLCGLLEEWLYLAGRLELVPLVQRLLDFIHTQLFPGGLSICLAAMGSVFSPRVLHAMPRQLLLESFLRQHLGCRNHDVSFTAQEREVNMLTPLSAVWFGNPCKVSAAPLDNPAEPVMVLKKPSSVVDHLAYVSVGGLRPETSNRLMQEALSKALEEQ</sequence>
<dbReference type="EMBL" id="BMAR01000001">
    <property type="protein sequence ID" value="GFR40903.1"/>
    <property type="molecule type" value="Genomic_DNA"/>
</dbReference>
<keyword evidence="2" id="KW-1185">Reference proteome</keyword>
<dbReference type="AlphaFoldDB" id="A0AAD3DG09"/>
<accession>A0AAD3DG09</accession>